<evidence type="ECO:0000256" key="2">
    <source>
        <dbReference type="ARBA" id="ARBA00022908"/>
    </source>
</evidence>
<dbReference type="InterPro" id="IPR044068">
    <property type="entry name" value="CB"/>
</dbReference>
<name>A0AAE7AUP7_9VIBR</name>
<evidence type="ECO:0000259" key="7">
    <source>
        <dbReference type="PROSITE" id="PS51900"/>
    </source>
</evidence>
<dbReference type="PANTHER" id="PTHR30629">
    <property type="entry name" value="PROPHAGE INTEGRASE"/>
    <property type="match status" value="1"/>
</dbReference>
<dbReference type="PROSITE" id="PS51900">
    <property type="entry name" value="CB"/>
    <property type="match status" value="1"/>
</dbReference>
<dbReference type="GO" id="GO:0015074">
    <property type="term" value="P:DNA integration"/>
    <property type="evidence" value="ECO:0007669"/>
    <property type="project" value="UniProtKB-KW"/>
</dbReference>
<evidence type="ECO:0000256" key="4">
    <source>
        <dbReference type="ARBA" id="ARBA00023172"/>
    </source>
</evidence>
<dbReference type="InterPro" id="IPR025166">
    <property type="entry name" value="Integrase_DNA_bind_dom"/>
</dbReference>
<sequence length="409" mass="47639">MPITKKITVSTIKSLRIEDRRINDTEIHGFHARISLQGKVKYYFYYRVDGKQRNYFIGSGSVLSPNQARDKAKEVAGLVASGVDVHIDKRELKTIKTTKLTLGTYLEETYLPYLESLNPKTSRHAYRVITSSFKSILKKPLAEVNAWDIQKWVTERRKLGRSPATVSYAVNRLKAAFNRAVEWEWIESHNLNKVKLVREENTRVRYLSETEERTLMRSLRNRDEQIRAQRRSGNRHRQERNQGLYPTFDNVRFVDYLEPLVITAINTGLRRGELLALKWGDIDFEQQYLSVRAQNAKAKKSRNIPLNDTVLEVLESWQLQNKKREYVFASRSDVPIKDIKKPWLRVLQEAKITDFRFHDLRHHFASKLVMVGVDLNTVRELLGHSDLKMTLRYAHLAPEHKAAAVSLIG</sequence>
<dbReference type="InterPro" id="IPR050808">
    <property type="entry name" value="Phage_Integrase"/>
</dbReference>
<feature type="domain" description="Core-binding (CB)" evidence="7">
    <location>
        <begin position="104"/>
        <end position="181"/>
    </location>
</feature>
<gene>
    <name evidence="8" type="ORF">HOO69_10110</name>
</gene>
<dbReference type="SUPFAM" id="SSF56349">
    <property type="entry name" value="DNA breaking-rejoining enzymes"/>
    <property type="match status" value="1"/>
</dbReference>
<evidence type="ECO:0000256" key="5">
    <source>
        <dbReference type="PROSITE-ProRule" id="PRU01248"/>
    </source>
</evidence>
<dbReference type="Gene3D" id="1.10.150.130">
    <property type="match status" value="1"/>
</dbReference>
<dbReference type="GO" id="GO:0006310">
    <property type="term" value="P:DNA recombination"/>
    <property type="evidence" value="ECO:0007669"/>
    <property type="project" value="UniProtKB-KW"/>
</dbReference>
<evidence type="ECO:0000313" key="8">
    <source>
        <dbReference type="EMBL" id="QJY36942.1"/>
    </source>
</evidence>
<dbReference type="PROSITE" id="PS51898">
    <property type="entry name" value="TYR_RECOMBINASE"/>
    <property type="match status" value="1"/>
</dbReference>
<dbReference type="InterPro" id="IPR013762">
    <property type="entry name" value="Integrase-like_cat_sf"/>
</dbReference>
<dbReference type="InterPro" id="IPR038488">
    <property type="entry name" value="Integrase_DNA-bd_sf"/>
</dbReference>
<protein>
    <submittedName>
        <fullName evidence="8">Site-specific integrase</fullName>
    </submittedName>
</protein>
<feature type="domain" description="Tyr recombinase" evidence="6">
    <location>
        <begin position="202"/>
        <end position="406"/>
    </location>
</feature>
<dbReference type="CDD" id="cd00796">
    <property type="entry name" value="INT_Rci_Hp1_C"/>
    <property type="match status" value="1"/>
</dbReference>
<dbReference type="Gene3D" id="3.30.160.390">
    <property type="entry name" value="Integrase, DNA-binding domain"/>
    <property type="match status" value="1"/>
</dbReference>
<dbReference type="AlphaFoldDB" id="A0AAE7AUP7"/>
<evidence type="ECO:0000313" key="9">
    <source>
        <dbReference type="Proteomes" id="UP000501443"/>
    </source>
</evidence>
<evidence type="ECO:0000256" key="1">
    <source>
        <dbReference type="ARBA" id="ARBA00008857"/>
    </source>
</evidence>
<keyword evidence="4" id="KW-0233">DNA recombination</keyword>
<dbReference type="Pfam" id="PF13356">
    <property type="entry name" value="Arm-DNA-bind_3"/>
    <property type="match status" value="1"/>
</dbReference>
<dbReference type="InterPro" id="IPR002104">
    <property type="entry name" value="Integrase_catalytic"/>
</dbReference>
<dbReference type="InterPro" id="IPR010998">
    <property type="entry name" value="Integrase_recombinase_N"/>
</dbReference>
<keyword evidence="3 5" id="KW-0238">DNA-binding</keyword>
<accession>A0AAE7AUP7</accession>
<dbReference type="PANTHER" id="PTHR30629:SF2">
    <property type="entry name" value="PROPHAGE INTEGRASE INTS-RELATED"/>
    <property type="match status" value="1"/>
</dbReference>
<keyword evidence="2" id="KW-0229">DNA integration</keyword>
<dbReference type="RefSeq" id="WP_171801971.1">
    <property type="nucleotide sequence ID" value="NZ_CP053541.1"/>
</dbReference>
<dbReference type="EMBL" id="CP053541">
    <property type="protein sequence ID" value="QJY36942.1"/>
    <property type="molecule type" value="Genomic_DNA"/>
</dbReference>
<dbReference type="Proteomes" id="UP000501443">
    <property type="component" value="Chromosome 1"/>
</dbReference>
<reference evidence="8 9" key="1">
    <citation type="submission" date="2020-05" db="EMBL/GenBank/DDBJ databases">
        <title>First description outside Europe of the emergent pathogen for shellfish aquaculture Vibrio europaeus.</title>
        <authorList>
            <person name="Dubert J."/>
            <person name="Rojas R."/>
        </authorList>
    </citation>
    <scope>NUCLEOTIDE SEQUENCE [LARGE SCALE GENOMIC DNA]</scope>
    <source>
        <strain evidence="8 9">NPI-1</strain>
    </source>
</reference>
<organism evidence="8 9">
    <name type="scientific">Vibrio europaeus</name>
    <dbReference type="NCBI Taxonomy" id="300876"/>
    <lineage>
        <taxon>Bacteria</taxon>
        <taxon>Pseudomonadati</taxon>
        <taxon>Pseudomonadota</taxon>
        <taxon>Gammaproteobacteria</taxon>
        <taxon>Vibrionales</taxon>
        <taxon>Vibrionaceae</taxon>
        <taxon>Vibrio</taxon>
        <taxon>Vibrio oreintalis group</taxon>
    </lineage>
</organism>
<dbReference type="InterPro" id="IPR011010">
    <property type="entry name" value="DNA_brk_join_enz"/>
</dbReference>
<dbReference type="Pfam" id="PF00589">
    <property type="entry name" value="Phage_integrase"/>
    <property type="match status" value="1"/>
</dbReference>
<evidence type="ECO:0000259" key="6">
    <source>
        <dbReference type="PROSITE" id="PS51898"/>
    </source>
</evidence>
<dbReference type="Gene3D" id="1.10.443.10">
    <property type="entry name" value="Intergrase catalytic core"/>
    <property type="match status" value="1"/>
</dbReference>
<comment type="similarity">
    <text evidence="1">Belongs to the 'phage' integrase family.</text>
</comment>
<dbReference type="GO" id="GO:0003677">
    <property type="term" value="F:DNA binding"/>
    <property type="evidence" value="ECO:0007669"/>
    <property type="project" value="UniProtKB-UniRule"/>
</dbReference>
<proteinExistence type="inferred from homology"/>
<evidence type="ECO:0000256" key="3">
    <source>
        <dbReference type="ARBA" id="ARBA00023125"/>
    </source>
</evidence>